<keyword evidence="3" id="KW-1185">Reference proteome</keyword>
<keyword evidence="1" id="KW-1133">Transmembrane helix</keyword>
<dbReference type="Proteomes" id="UP001209540">
    <property type="component" value="Unassembled WGS sequence"/>
</dbReference>
<reference evidence="2" key="1">
    <citation type="journal article" date="2022" name="IScience">
        <title>Evolution of zygomycete secretomes and the origins of terrestrial fungal ecologies.</title>
        <authorList>
            <person name="Chang Y."/>
            <person name="Wang Y."/>
            <person name="Mondo S."/>
            <person name="Ahrendt S."/>
            <person name="Andreopoulos W."/>
            <person name="Barry K."/>
            <person name="Beard J."/>
            <person name="Benny G.L."/>
            <person name="Blankenship S."/>
            <person name="Bonito G."/>
            <person name="Cuomo C."/>
            <person name="Desiro A."/>
            <person name="Gervers K.A."/>
            <person name="Hundley H."/>
            <person name="Kuo A."/>
            <person name="LaButti K."/>
            <person name="Lang B.F."/>
            <person name="Lipzen A."/>
            <person name="O'Donnell K."/>
            <person name="Pangilinan J."/>
            <person name="Reynolds N."/>
            <person name="Sandor L."/>
            <person name="Smith M.E."/>
            <person name="Tsang A."/>
            <person name="Grigoriev I.V."/>
            <person name="Stajich J.E."/>
            <person name="Spatafora J.W."/>
        </authorList>
    </citation>
    <scope>NUCLEOTIDE SEQUENCE</scope>
    <source>
        <strain evidence="2">RSA 2281</strain>
    </source>
</reference>
<evidence type="ECO:0000313" key="3">
    <source>
        <dbReference type="Proteomes" id="UP001209540"/>
    </source>
</evidence>
<gene>
    <name evidence="2" type="ORF">BDA99DRAFT_520932</name>
</gene>
<dbReference type="AlphaFoldDB" id="A0AAD5JSJ5"/>
<reference evidence="2" key="2">
    <citation type="submission" date="2023-02" db="EMBL/GenBank/DDBJ databases">
        <authorList>
            <consortium name="DOE Joint Genome Institute"/>
            <person name="Mondo S.J."/>
            <person name="Chang Y."/>
            <person name="Wang Y."/>
            <person name="Ahrendt S."/>
            <person name="Andreopoulos W."/>
            <person name="Barry K."/>
            <person name="Beard J."/>
            <person name="Benny G.L."/>
            <person name="Blankenship S."/>
            <person name="Bonito G."/>
            <person name="Cuomo C."/>
            <person name="Desiro A."/>
            <person name="Gervers K.A."/>
            <person name="Hundley H."/>
            <person name="Kuo A."/>
            <person name="LaButti K."/>
            <person name="Lang B.F."/>
            <person name="Lipzen A."/>
            <person name="O'Donnell K."/>
            <person name="Pangilinan J."/>
            <person name="Reynolds N."/>
            <person name="Sandor L."/>
            <person name="Smith M.W."/>
            <person name="Tsang A."/>
            <person name="Grigoriev I.V."/>
            <person name="Stajich J.E."/>
            <person name="Spatafora J.W."/>
        </authorList>
    </citation>
    <scope>NUCLEOTIDE SEQUENCE</scope>
    <source>
        <strain evidence="2">RSA 2281</strain>
    </source>
</reference>
<name>A0AAD5JSJ5_9FUNG</name>
<evidence type="ECO:0000313" key="2">
    <source>
        <dbReference type="EMBL" id="KAI9252372.1"/>
    </source>
</evidence>
<comment type="caution">
    <text evidence="2">The sequence shown here is derived from an EMBL/GenBank/DDBJ whole genome shotgun (WGS) entry which is preliminary data.</text>
</comment>
<sequence length="81" mass="9927">MTYSSSFLSTKRFLLLLFSRKNNSLDDVFLDPIYFCLYLEKRNMYYIYNVMVWLSIHFFLKKKRVTYLQVLSCRMTVSRLL</sequence>
<organism evidence="2 3">
    <name type="scientific">Phascolomyces articulosus</name>
    <dbReference type="NCBI Taxonomy" id="60185"/>
    <lineage>
        <taxon>Eukaryota</taxon>
        <taxon>Fungi</taxon>
        <taxon>Fungi incertae sedis</taxon>
        <taxon>Mucoromycota</taxon>
        <taxon>Mucoromycotina</taxon>
        <taxon>Mucoromycetes</taxon>
        <taxon>Mucorales</taxon>
        <taxon>Lichtheimiaceae</taxon>
        <taxon>Phascolomyces</taxon>
    </lineage>
</organism>
<protein>
    <submittedName>
        <fullName evidence="2">Uncharacterized protein</fullName>
    </submittedName>
</protein>
<keyword evidence="1" id="KW-0472">Membrane</keyword>
<feature type="transmembrane region" description="Helical" evidence="1">
    <location>
        <begin position="44"/>
        <end position="60"/>
    </location>
</feature>
<proteinExistence type="predicted"/>
<dbReference type="EMBL" id="JAIXMP010000028">
    <property type="protein sequence ID" value="KAI9252372.1"/>
    <property type="molecule type" value="Genomic_DNA"/>
</dbReference>
<keyword evidence="1" id="KW-0812">Transmembrane</keyword>
<evidence type="ECO:0000256" key="1">
    <source>
        <dbReference type="SAM" id="Phobius"/>
    </source>
</evidence>
<accession>A0AAD5JSJ5</accession>